<proteinExistence type="predicted"/>
<dbReference type="EMBL" id="CAKOGL010000007">
    <property type="protein sequence ID" value="CAH2087997.1"/>
    <property type="molecule type" value="Genomic_DNA"/>
</dbReference>
<dbReference type="Proteomes" id="UP001153954">
    <property type="component" value="Unassembled WGS sequence"/>
</dbReference>
<dbReference type="AlphaFoldDB" id="A0AAU9TR72"/>
<name>A0AAU9TR72_EUPED</name>
<evidence type="ECO:0000313" key="2">
    <source>
        <dbReference type="Proteomes" id="UP001153954"/>
    </source>
</evidence>
<keyword evidence="2" id="KW-1185">Reference proteome</keyword>
<gene>
    <name evidence="1" type="ORF">EEDITHA_LOCUS4197</name>
</gene>
<evidence type="ECO:0000313" key="1">
    <source>
        <dbReference type="EMBL" id="CAH2087997.1"/>
    </source>
</evidence>
<organism evidence="1 2">
    <name type="scientific">Euphydryas editha</name>
    <name type="common">Edith's checkerspot</name>
    <dbReference type="NCBI Taxonomy" id="104508"/>
    <lineage>
        <taxon>Eukaryota</taxon>
        <taxon>Metazoa</taxon>
        <taxon>Ecdysozoa</taxon>
        <taxon>Arthropoda</taxon>
        <taxon>Hexapoda</taxon>
        <taxon>Insecta</taxon>
        <taxon>Pterygota</taxon>
        <taxon>Neoptera</taxon>
        <taxon>Endopterygota</taxon>
        <taxon>Lepidoptera</taxon>
        <taxon>Glossata</taxon>
        <taxon>Ditrysia</taxon>
        <taxon>Papilionoidea</taxon>
        <taxon>Nymphalidae</taxon>
        <taxon>Nymphalinae</taxon>
        <taxon>Euphydryas</taxon>
    </lineage>
</organism>
<protein>
    <submittedName>
        <fullName evidence="1">Uncharacterized protein</fullName>
    </submittedName>
</protein>
<comment type="caution">
    <text evidence="1">The sequence shown here is derived from an EMBL/GenBank/DDBJ whole genome shotgun (WGS) entry which is preliminary data.</text>
</comment>
<sequence length="97" mass="10551">MISNNNPRLPVPGYSSIASSGLDNYGFRQDIHRSPDKRANYVISVIGVIDTEVSGATDRHCSMKHAVVYSEPFGLVLDNDDLAVAFATVRFVNGHDA</sequence>
<reference evidence="1" key="1">
    <citation type="submission" date="2022-03" db="EMBL/GenBank/DDBJ databases">
        <authorList>
            <person name="Tunstrom K."/>
        </authorList>
    </citation>
    <scope>NUCLEOTIDE SEQUENCE</scope>
</reference>
<accession>A0AAU9TR72</accession>